<accession>A0A6H2C4Y6</accession>
<name>A0A6H2C4Y6_DOLFA</name>
<reference evidence="8 9" key="1">
    <citation type="submission" date="2020-04" db="EMBL/GenBank/DDBJ databases">
        <title>Genome-Wide Identification of 5-Methylcytosine Sites in Bacterial Genomes By High-Throughput Sequencing of MspJI Restriction Fragments.</title>
        <authorList>
            <person name="Wu V."/>
        </authorList>
    </citation>
    <scope>NUCLEOTIDE SEQUENCE [LARGE SCALE GENOMIC DNA]</scope>
    <source>
        <strain evidence="8 9">CCAP 1403/13f</strain>
    </source>
</reference>
<dbReference type="SMART" id="SM00702">
    <property type="entry name" value="P4Hc"/>
    <property type="match status" value="1"/>
</dbReference>
<dbReference type="SUPFAM" id="SSF51197">
    <property type="entry name" value="Clavaminate synthase-like"/>
    <property type="match status" value="1"/>
</dbReference>
<dbReference type="GO" id="GO:0051213">
    <property type="term" value="F:dioxygenase activity"/>
    <property type="evidence" value="ECO:0007669"/>
    <property type="project" value="UniProtKB-KW"/>
</dbReference>
<dbReference type="Gene3D" id="2.60.120.620">
    <property type="entry name" value="q2cbj1_9rhob like domain"/>
    <property type="match status" value="1"/>
</dbReference>
<dbReference type="GO" id="GO:0031418">
    <property type="term" value="F:L-ascorbic acid binding"/>
    <property type="evidence" value="ECO:0007669"/>
    <property type="project" value="UniProtKB-KW"/>
</dbReference>
<proteinExistence type="predicted"/>
<keyword evidence="4" id="KW-0223">Dioxygenase</keyword>
<dbReference type="KEGG" id="dfs:HGD76_19450"/>
<dbReference type="AlphaFoldDB" id="A0A6H2C4Y6"/>
<dbReference type="Proteomes" id="UP000502433">
    <property type="component" value="Chromosome"/>
</dbReference>
<dbReference type="InterPro" id="IPR044862">
    <property type="entry name" value="Pro_4_hyd_alph_FE2OG_OXY"/>
</dbReference>
<dbReference type="EMBL" id="CP051206">
    <property type="protein sequence ID" value="QJB46019.1"/>
    <property type="molecule type" value="Genomic_DNA"/>
</dbReference>
<feature type="domain" description="Fe2OG dioxygenase" evidence="7">
    <location>
        <begin position="105"/>
        <end position="221"/>
    </location>
</feature>
<evidence type="ECO:0000313" key="8">
    <source>
        <dbReference type="EMBL" id="QJB46019.1"/>
    </source>
</evidence>
<sequence length="251" mass="29546">MNKFLLPLSDLDKQNFSKGYCIIDNFLSPQQCQDLLGLITEYRNNHKIPEVLRDKAQKDSRSLHYLVINGVQIETHLSKIWHIYHDVNDVVKNLSAHHLTILDNKRVGLNINIMKGGCEYRWHYDRNAITVILYLNEVQGGNTEVYPNYRLHLGKYKYTKLQQKLDLLLQTNFIWRLFSKKHIVEPRQGRILIMQADKCLHSVSSVDGDQERINIIMAYDYLNNHSPIEKHLDSYLYTQEESVYQDPNYLG</sequence>
<evidence type="ECO:0000256" key="5">
    <source>
        <dbReference type="ARBA" id="ARBA00023002"/>
    </source>
</evidence>
<evidence type="ECO:0000256" key="4">
    <source>
        <dbReference type="ARBA" id="ARBA00022964"/>
    </source>
</evidence>
<evidence type="ECO:0000256" key="1">
    <source>
        <dbReference type="ARBA" id="ARBA00001961"/>
    </source>
</evidence>
<keyword evidence="6" id="KW-0408">Iron</keyword>
<evidence type="ECO:0000256" key="2">
    <source>
        <dbReference type="ARBA" id="ARBA00022723"/>
    </source>
</evidence>
<gene>
    <name evidence="8" type="ORF">HGD76_19450</name>
</gene>
<dbReference type="GO" id="GO:0005506">
    <property type="term" value="F:iron ion binding"/>
    <property type="evidence" value="ECO:0007669"/>
    <property type="project" value="InterPro"/>
</dbReference>
<dbReference type="InterPro" id="IPR005123">
    <property type="entry name" value="Oxoglu/Fe-dep_dioxygenase_dom"/>
</dbReference>
<dbReference type="GO" id="GO:0016705">
    <property type="term" value="F:oxidoreductase activity, acting on paired donors, with incorporation or reduction of molecular oxygen"/>
    <property type="evidence" value="ECO:0007669"/>
    <property type="project" value="InterPro"/>
</dbReference>
<dbReference type="InterPro" id="IPR006620">
    <property type="entry name" value="Pro_4_hyd_alph"/>
</dbReference>
<keyword evidence="5" id="KW-0560">Oxidoreductase</keyword>
<evidence type="ECO:0000259" key="7">
    <source>
        <dbReference type="PROSITE" id="PS51471"/>
    </source>
</evidence>
<evidence type="ECO:0000256" key="6">
    <source>
        <dbReference type="ARBA" id="ARBA00023004"/>
    </source>
</evidence>
<evidence type="ECO:0000256" key="3">
    <source>
        <dbReference type="ARBA" id="ARBA00022896"/>
    </source>
</evidence>
<dbReference type="PROSITE" id="PS51471">
    <property type="entry name" value="FE2OG_OXY"/>
    <property type="match status" value="1"/>
</dbReference>
<protein>
    <submittedName>
        <fullName evidence="8">2OG-Fe(II) oxygenase</fullName>
    </submittedName>
</protein>
<keyword evidence="3" id="KW-0847">Vitamin C</keyword>
<evidence type="ECO:0000313" key="9">
    <source>
        <dbReference type="Proteomes" id="UP000502433"/>
    </source>
</evidence>
<dbReference type="RefSeq" id="WP_168696744.1">
    <property type="nucleotide sequence ID" value="NZ_CP051206.1"/>
</dbReference>
<organism evidence="8 9">
    <name type="scientific">Dolichospermum flos-aquae CCAP 1403/13F</name>
    <dbReference type="NCBI Taxonomy" id="315271"/>
    <lineage>
        <taxon>Bacteria</taxon>
        <taxon>Bacillati</taxon>
        <taxon>Cyanobacteriota</taxon>
        <taxon>Cyanophyceae</taxon>
        <taxon>Nostocales</taxon>
        <taxon>Aphanizomenonaceae</taxon>
        <taxon>Dolichospermum</taxon>
    </lineage>
</organism>
<keyword evidence="2" id="KW-0479">Metal-binding</keyword>
<dbReference type="Pfam" id="PF13640">
    <property type="entry name" value="2OG-FeII_Oxy_3"/>
    <property type="match status" value="1"/>
</dbReference>
<comment type="cofactor">
    <cofactor evidence="1">
        <name>L-ascorbate</name>
        <dbReference type="ChEBI" id="CHEBI:38290"/>
    </cofactor>
</comment>
<reference evidence="8 9" key="2">
    <citation type="submission" date="2020-04" db="EMBL/GenBank/DDBJ databases">
        <authorList>
            <person name="Fomenkov A."/>
            <person name="Anton B.P."/>
            <person name="Roberts R.J."/>
        </authorList>
    </citation>
    <scope>NUCLEOTIDE SEQUENCE [LARGE SCALE GENOMIC DNA]</scope>
    <source>
        <strain evidence="8 9">CCAP 1403/13f</strain>
    </source>
</reference>